<organism evidence="2 3">
    <name type="scientific">Blastopirellula marina DSM 3645</name>
    <dbReference type="NCBI Taxonomy" id="314230"/>
    <lineage>
        <taxon>Bacteria</taxon>
        <taxon>Pseudomonadati</taxon>
        <taxon>Planctomycetota</taxon>
        <taxon>Planctomycetia</taxon>
        <taxon>Pirellulales</taxon>
        <taxon>Pirellulaceae</taxon>
        <taxon>Blastopirellula</taxon>
    </lineage>
</organism>
<accession>A3ZVV2</accession>
<evidence type="ECO:0000313" key="3">
    <source>
        <dbReference type="Proteomes" id="UP000004358"/>
    </source>
</evidence>
<dbReference type="HOGENOM" id="CLU_3420828_0_0_0"/>
<protein>
    <submittedName>
        <fullName evidence="2">Uncharacterized protein</fullName>
    </submittedName>
</protein>
<name>A3ZVV2_9BACT</name>
<dbReference type="AlphaFoldDB" id="A3ZVV2"/>
<sequence>MRTANSLDSMPHSSMRAADILGTP</sequence>
<feature type="region of interest" description="Disordered" evidence="1">
    <location>
        <begin position="1"/>
        <end position="24"/>
    </location>
</feature>
<gene>
    <name evidence="2" type="ORF">DSM3645_03193</name>
</gene>
<evidence type="ECO:0000256" key="1">
    <source>
        <dbReference type="SAM" id="MobiDB-lite"/>
    </source>
</evidence>
<reference evidence="2 3" key="1">
    <citation type="submission" date="2006-02" db="EMBL/GenBank/DDBJ databases">
        <authorList>
            <person name="Amann R."/>
            <person name="Ferriera S."/>
            <person name="Johnson J."/>
            <person name="Kravitz S."/>
            <person name="Halpern A."/>
            <person name="Remington K."/>
            <person name="Beeson K."/>
            <person name="Tran B."/>
            <person name="Rogers Y.-H."/>
            <person name="Friedman R."/>
            <person name="Venter J.C."/>
        </authorList>
    </citation>
    <scope>NUCLEOTIDE SEQUENCE [LARGE SCALE GENOMIC DNA]</scope>
    <source>
        <strain evidence="2 3">DSM 3645</strain>
    </source>
</reference>
<dbReference type="Proteomes" id="UP000004358">
    <property type="component" value="Unassembled WGS sequence"/>
</dbReference>
<feature type="compositionally biased region" description="Polar residues" evidence="1">
    <location>
        <begin position="1"/>
        <end position="12"/>
    </location>
</feature>
<dbReference type="EMBL" id="AANZ01000014">
    <property type="protein sequence ID" value="EAQ79448.1"/>
    <property type="molecule type" value="Genomic_DNA"/>
</dbReference>
<proteinExistence type="predicted"/>
<evidence type="ECO:0000313" key="2">
    <source>
        <dbReference type="EMBL" id="EAQ79448.1"/>
    </source>
</evidence>
<comment type="caution">
    <text evidence="2">The sequence shown here is derived from an EMBL/GenBank/DDBJ whole genome shotgun (WGS) entry which is preliminary data.</text>
</comment>